<dbReference type="InterPro" id="IPR029044">
    <property type="entry name" value="Nucleotide-diphossugar_trans"/>
</dbReference>
<dbReference type="EC" id="2.4.1.186" evidence="10"/>
<dbReference type="AlphaFoldDB" id="A0A367JBF8"/>
<organism evidence="15 16">
    <name type="scientific">Rhizopus stolonifer</name>
    <name type="common">Rhizopus nigricans</name>
    <dbReference type="NCBI Taxonomy" id="4846"/>
    <lineage>
        <taxon>Eukaryota</taxon>
        <taxon>Fungi</taxon>
        <taxon>Fungi incertae sedis</taxon>
        <taxon>Mucoromycota</taxon>
        <taxon>Mucoromycotina</taxon>
        <taxon>Mucoromycetes</taxon>
        <taxon>Mucorales</taxon>
        <taxon>Mucorineae</taxon>
        <taxon>Rhizopodaceae</taxon>
        <taxon>Rhizopus</taxon>
    </lineage>
</organism>
<dbReference type="Pfam" id="PF01501">
    <property type="entry name" value="Glyco_transf_8"/>
    <property type="match status" value="1"/>
</dbReference>
<evidence type="ECO:0000313" key="15">
    <source>
        <dbReference type="EMBL" id="RCH87292.1"/>
    </source>
</evidence>
<comment type="similarity">
    <text evidence="9">Belongs to the glycosyltransferase 8 family. Glycogenin subfamily.</text>
</comment>
<dbReference type="InterPro" id="IPR050587">
    <property type="entry name" value="GNT1/Glycosyltrans_8"/>
</dbReference>
<comment type="catalytic activity">
    <reaction evidence="12">
        <text>L-tyrosyl-[glycogenin] + UDP-alpha-D-glucose = alpha-D-glucosyl-L-tyrosyl-[glycogenin] + UDP + H(+)</text>
        <dbReference type="Rhea" id="RHEA:23360"/>
        <dbReference type="Rhea" id="RHEA-COMP:14604"/>
        <dbReference type="Rhea" id="RHEA-COMP:14605"/>
        <dbReference type="ChEBI" id="CHEBI:15378"/>
        <dbReference type="ChEBI" id="CHEBI:46858"/>
        <dbReference type="ChEBI" id="CHEBI:58223"/>
        <dbReference type="ChEBI" id="CHEBI:58885"/>
        <dbReference type="ChEBI" id="CHEBI:140573"/>
        <dbReference type="EC" id="2.4.1.186"/>
    </reaction>
</comment>
<dbReference type="OrthoDB" id="2014201at2759"/>
<keyword evidence="8" id="KW-0464">Manganese</keyword>
<evidence type="ECO:0000256" key="14">
    <source>
        <dbReference type="SAM" id="MobiDB-lite"/>
    </source>
</evidence>
<keyword evidence="5" id="KW-0479">Metal-binding</keyword>
<comment type="catalytic activity">
    <reaction evidence="11">
        <text>[1,4-alpha-D-glucosyl](n)-L-tyrosyl-[glycogenin] + UDP-alpha-D-glucose = [1,4-alpha-D-glucosyl](n+1)-L-tyrosyl-[glycogenin] + UDP + H(+)</text>
        <dbReference type="Rhea" id="RHEA:56560"/>
        <dbReference type="Rhea" id="RHEA-COMP:14606"/>
        <dbReference type="Rhea" id="RHEA-COMP:14607"/>
        <dbReference type="ChEBI" id="CHEBI:15378"/>
        <dbReference type="ChEBI" id="CHEBI:58223"/>
        <dbReference type="ChEBI" id="CHEBI:58885"/>
        <dbReference type="ChEBI" id="CHEBI:140574"/>
        <dbReference type="EC" id="2.4.1.186"/>
    </reaction>
</comment>
<keyword evidence="6" id="KW-0320">Glycogen biosynthesis</keyword>
<dbReference type="GO" id="GO:0005737">
    <property type="term" value="C:cytoplasm"/>
    <property type="evidence" value="ECO:0007669"/>
    <property type="project" value="UniProtKB-SubCell"/>
</dbReference>
<evidence type="ECO:0000256" key="5">
    <source>
        <dbReference type="ARBA" id="ARBA00022723"/>
    </source>
</evidence>
<dbReference type="FunFam" id="3.90.550.10:FF:000092">
    <property type="entry name" value="Glycogenin 2"/>
    <property type="match status" value="1"/>
</dbReference>
<dbReference type="CDD" id="cd02537">
    <property type="entry name" value="GT8_Glycogenin"/>
    <property type="match status" value="1"/>
</dbReference>
<evidence type="ECO:0000256" key="10">
    <source>
        <dbReference type="ARBA" id="ARBA00038934"/>
    </source>
</evidence>
<evidence type="ECO:0000256" key="4">
    <source>
        <dbReference type="ARBA" id="ARBA00022679"/>
    </source>
</evidence>
<reference evidence="15 16" key="1">
    <citation type="journal article" date="2018" name="G3 (Bethesda)">
        <title>Phylogenetic and Phylogenomic Definition of Rhizopus Species.</title>
        <authorList>
            <person name="Gryganskyi A.P."/>
            <person name="Golan J."/>
            <person name="Dolatabadi S."/>
            <person name="Mondo S."/>
            <person name="Robb S."/>
            <person name="Idnurm A."/>
            <person name="Muszewska A."/>
            <person name="Steczkiewicz K."/>
            <person name="Masonjones S."/>
            <person name="Liao H.L."/>
            <person name="Gajdeczka M.T."/>
            <person name="Anike F."/>
            <person name="Vuek A."/>
            <person name="Anishchenko I.M."/>
            <person name="Voigt K."/>
            <person name="de Hoog G.S."/>
            <person name="Smith M.E."/>
            <person name="Heitman J."/>
            <person name="Vilgalys R."/>
            <person name="Stajich J.E."/>
        </authorList>
    </citation>
    <scope>NUCLEOTIDE SEQUENCE [LARGE SCALE GENOMIC DNA]</scope>
    <source>
        <strain evidence="15 16">LSU 92-RS-03</strain>
    </source>
</reference>
<keyword evidence="7" id="KW-0325">Glycoprotein</keyword>
<comment type="function">
    <text evidence="13">Self-glucosylating initiator of glycogen synthesis. It catalyzes the formation of a short alpha (1,4)-glucosyl chain covalently attached via a glucose 1-O-tyrosyl linkage to internal tyrosine residues and these chains act as primers for the elongation reaction catalyzed by glycogen synthase.</text>
</comment>
<gene>
    <name evidence="15" type="ORF">CU098_001498</name>
</gene>
<feature type="compositionally biased region" description="Basic residues" evidence="14">
    <location>
        <begin position="329"/>
        <end position="341"/>
    </location>
</feature>
<keyword evidence="4" id="KW-0808">Transferase</keyword>
<comment type="cofactor">
    <cofactor evidence="1">
        <name>Mn(2+)</name>
        <dbReference type="ChEBI" id="CHEBI:29035"/>
    </cofactor>
</comment>
<dbReference type="STRING" id="4846.A0A367JBF8"/>
<protein>
    <recommendedName>
        <fullName evidence="10">glycogenin glucosyltransferase</fullName>
        <ecNumber evidence="10">2.4.1.186</ecNumber>
    </recommendedName>
</protein>
<dbReference type="GO" id="GO:0046872">
    <property type="term" value="F:metal ion binding"/>
    <property type="evidence" value="ECO:0007669"/>
    <property type="project" value="UniProtKB-KW"/>
</dbReference>
<evidence type="ECO:0000256" key="7">
    <source>
        <dbReference type="ARBA" id="ARBA00023180"/>
    </source>
</evidence>
<feature type="region of interest" description="Disordered" evidence="14">
    <location>
        <begin position="327"/>
        <end position="348"/>
    </location>
</feature>
<evidence type="ECO:0000313" key="16">
    <source>
        <dbReference type="Proteomes" id="UP000253551"/>
    </source>
</evidence>
<feature type="compositionally biased region" description="Polar residues" evidence="14">
    <location>
        <begin position="813"/>
        <end position="825"/>
    </location>
</feature>
<dbReference type="InterPro" id="IPR002495">
    <property type="entry name" value="Glyco_trans_8"/>
</dbReference>
<evidence type="ECO:0000256" key="9">
    <source>
        <dbReference type="ARBA" id="ARBA00038162"/>
    </source>
</evidence>
<feature type="region of interest" description="Disordered" evidence="14">
    <location>
        <begin position="501"/>
        <end position="552"/>
    </location>
</feature>
<evidence type="ECO:0000256" key="6">
    <source>
        <dbReference type="ARBA" id="ARBA00023056"/>
    </source>
</evidence>
<feature type="non-terminal residue" evidence="15">
    <location>
        <position position="825"/>
    </location>
</feature>
<feature type="region of interest" description="Disordered" evidence="14">
    <location>
        <begin position="761"/>
        <end position="825"/>
    </location>
</feature>
<evidence type="ECO:0000256" key="8">
    <source>
        <dbReference type="ARBA" id="ARBA00023211"/>
    </source>
</evidence>
<evidence type="ECO:0000256" key="12">
    <source>
        <dbReference type="ARBA" id="ARBA00052293"/>
    </source>
</evidence>
<proteinExistence type="inferred from homology"/>
<accession>A0A367JBF8</accession>
<keyword evidence="16" id="KW-1185">Reference proteome</keyword>
<dbReference type="GO" id="GO:0008466">
    <property type="term" value="F:glycogenin glucosyltransferase activity"/>
    <property type="evidence" value="ECO:0007669"/>
    <property type="project" value="UniProtKB-EC"/>
</dbReference>
<comment type="caution">
    <text evidence="15">The sequence shown here is derived from an EMBL/GenBank/DDBJ whole genome shotgun (WGS) entry which is preliminary data.</text>
</comment>
<evidence type="ECO:0000256" key="2">
    <source>
        <dbReference type="ARBA" id="ARBA00004496"/>
    </source>
</evidence>
<comment type="subcellular location">
    <subcellularLocation>
        <location evidence="2">Cytoplasm</location>
    </subcellularLocation>
</comment>
<keyword evidence="3" id="KW-0963">Cytoplasm</keyword>
<dbReference type="GO" id="GO:0005978">
    <property type="term" value="P:glycogen biosynthetic process"/>
    <property type="evidence" value="ECO:0007669"/>
    <property type="project" value="UniProtKB-KW"/>
</dbReference>
<sequence length="825" mass="96786">MEAFVTLVATDSYAPGALVIAHRLRDLGSKRDRVCLVTQNLSPQVQAILSKVYITIPVDTICSQDRENLELLGRPDLDITFTKIHAWRLTQYHKIVFLDADVFPLQNIDVLFQRPSFSAAPDAGWPDCFNSGVFVAEPSEAVYNDLVELASEQGSFDGGDQGLLNTYFSSWPDSPSHRLPFTFNTTPTAQYGYAPAQVQYGHKVNVVHFIGQNKPWKYQRFTDGKVLPMGDAWEGTSSMVEAWWNTWDKYYGRISPYHLLSGHLGHFDSGFQTRPIVPFSETVRNAWDDEKIEVDRRSVNPMPPISTITMTQPDWLQKELKQIAEHNHEKHKKHQDHRQRPHQNNSQEPYSMIQWDPAYEDPPSTGSLGADIPDLSSYKNVWDQSLHDQQQHIWVAPVFRPEPEIMKKPEYAHFKQEEVIDNQKKNGKKEQEKYYQEHRHQVEYIQEKQYQEEHRTQEEYHKKEHYQNVQYCQEEHYYQEERSREKRTSEEEHLQERYLQEEHHQEEHHQEEHHQEEHHQEEHHQEEHHQEEHHQEEHHQEEHHQDEYHEEKEINEDRDVPIQIQEEIQEVVYPDAFPWESIPDHFPAPTRVWQDEIYQHSVEEVREEPETHCYVEETQVTPHEEYHEHVETVKKPAYDYVDHQEQKNEQDIVTIRYEVQEVVNEQAQSGSKNNEERLEIIEEPQEPITETHTQVIEEQEEIELQEVSTVTTEHNTALFAIDEALTPSVQTRIGEFIANLHEEEDNDISDRDLIPINFKPSSRLQSGVYTPSPLASRSVSRAESRAGSRTGSRSGSRSGSRRSSVASSRRNSLPGNQKRPSVDFS</sequence>
<dbReference type="SUPFAM" id="SSF53448">
    <property type="entry name" value="Nucleotide-diphospho-sugar transferases"/>
    <property type="match status" value="1"/>
</dbReference>
<dbReference type="EMBL" id="PJQM01003748">
    <property type="protein sequence ID" value="RCH87292.1"/>
    <property type="molecule type" value="Genomic_DNA"/>
</dbReference>
<dbReference type="Proteomes" id="UP000253551">
    <property type="component" value="Unassembled WGS sequence"/>
</dbReference>
<evidence type="ECO:0000256" key="3">
    <source>
        <dbReference type="ARBA" id="ARBA00022490"/>
    </source>
</evidence>
<feature type="compositionally biased region" description="Low complexity" evidence="14">
    <location>
        <begin position="787"/>
        <end position="812"/>
    </location>
</feature>
<dbReference type="PANTHER" id="PTHR11183">
    <property type="entry name" value="GLYCOGENIN SUBFAMILY MEMBER"/>
    <property type="match status" value="1"/>
</dbReference>
<evidence type="ECO:0000256" key="11">
    <source>
        <dbReference type="ARBA" id="ARBA00050886"/>
    </source>
</evidence>
<evidence type="ECO:0000256" key="1">
    <source>
        <dbReference type="ARBA" id="ARBA00001936"/>
    </source>
</evidence>
<dbReference type="Gene3D" id="3.90.550.10">
    <property type="entry name" value="Spore Coat Polysaccharide Biosynthesis Protein SpsA, Chain A"/>
    <property type="match status" value="1"/>
</dbReference>
<evidence type="ECO:0000256" key="13">
    <source>
        <dbReference type="ARBA" id="ARBA00057883"/>
    </source>
</evidence>
<name>A0A367JBF8_RHIST</name>